<reference evidence="2 3" key="1">
    <citation type="journal article" date="2011" name="PLoS Genet.">
        <title>Genome sequencing and comparative transcriptomics of the model entomopathogenic fungi Metarhizium anisopliae and M. acridum.</title>
        <authorList>
            <person name="Gao Q."/>
            <person name="Jin K."/>
            <person name="Ying S.H."/>
            <person name="Zhang Y."/>
            <person name="Xiao G."/>
            <person name="Shang Y."/>
            <person name="Duan Z."/>
            <person name="Hu X."/>
            <person name="Xie X.Q."/>
            <person name="Zhou G."/>
            <person name="Peng G."/>
            <person name="Luo Z."/>
            <person name="Huang W."/>
            <person name="Wang B."/>
            <person name="Fang W."/>
            <person name="Wang S."/>
            <person name="Zhong Y."/>
            <person name="Ma L.J."/>
            <person name="St Leger R.J."/>
            <person name="Zhao G.P."/>
            <person name="Pei Y."/>
            <person name="Feng M.G."/>
            <person name="Xia Y."/>
            <person name="Wang C."/>
        </authorList>
    </citation>
    <scope>NUCLEOTIDE SEQUENCE [LARGE SCALE GENOMIC DNA]</scope>
    <source>
        <strain evidence="2 3">CQMa 102</strain>
    </source>
</reference>
<name>E9DUG2_METAQ</name>
<dbReference type="HOGENOM" id="CLU_005396_1_0_1"/>
<keyword evidence="3" id="KW-1185">Reference proteome</keyword>
<dbReference type="AlphaFoldDB" id="E9DUG2"/>
<proteinExistence type="predicted"/>
<dbReference type="InParanoid" id="E9DUG2"/>
<protein>
    <recommendedName>
        <fullName evidence="1">DUF7102 domain-containing protein</fullName>
    </recommendedName>
</protein>
<dbReference type="OrthoDB" id="3647246at2759"/>
<organism evidence="3">
    <name type="scientific">Metarhizium acridum (strain CQMa 102)</name>
    <dbReference type="NCBI Taxonomy" id="655827"/>
    <lineage>
        <taxon>Eukaryota</taxon>
        <taxon>Fungi</taxon>
        <taxon>Dikarya</taxon>
        <taxon>Ascomycota</taxon>
        <taxon>Pezizomycotina</taxon>
        <taxon>Sordariomycetes</taxon>
        <taxon>Hypocreomycetidae</taxon>
        <taxon>Hypocreales</taxon>
        <taxon>Clavicipitaceae</taxon>
        <taxon>Metarhizium</taxon>
    </lineage>
</organism>
<dbReference type="EMBL" id="GL698474">
    <property type="protein sequence ID" value="EFY92624.1"/>
    <property type="molecule type" value="Genomic_DNA"/>
</dbReference>
<dbReference type="OMA" id="LQLGYSM"/>
<gene>
    <name evidence="2" type="ORF">MAC_01260</name>
</gene>
<evidence type="ECO:0000313" key="2">
    <source>
        <dbReference type="EMBL" id="EFY92624.1"/>
    </source>
</evidence>
<dbReference type="Pfam" id="PF23394">
    <property type="entry name" value="DUF7102"/>
    <property type="match status" value="1"/>
</dbReference>
<accession>E9DUG2</accession>
<evidence type="ECO:0000313" key="3">
    <source>
        <dbReference type="Proteomes" id="UP000002499"/>
    </source>
</evidence>
<evidence type="ECO:0000259" key="1">
    <source>
        <dbReference type="Pfam" id="PF23394"/>
    </source>
</evidence>
<feature type="domain" description="DUF7102" evidence="1">
    <location>
        <begin position="533"/>
        <end position="691"/>
    </location>
</feature>
<dbReference type="Proteomes" id="UP000002499">
    <property type="component" value="Unassembled WGS sequence"/>
</dbReference>
<dbReference type="eggNOG" id="ENOG502RXCE">
    <property type="taxonomic scope" value="Eukaryota"/>
</dbReference>
<dbReference type="InterPro" id="IPR055528">
    <property type="entry name" value="DUF7102"/>
</dbReference>
<sequence>MSASSDPDDNVETAGQYARHENCFINHRGYPFDIAYQLSSLQQTTFPGQSNSPEPEGEHELCADLLPDPTLEHKEPPNRYQQFLNGLEERCNNIESLPRMLPAWNDAYTTLTWPTMFLEIDFDPELDLAVHKEQIRAKRDPDLTKVWLPVSRMDEAKDEGLQFPQRARRLAQLLWHQLENERTTTDADQNYLDEIRQEADQVVESFSKTSGSVLPSLDENFVELATMSALSQQDRESSSDAESFVSVIDLTSEPDNVNLRQDDFAVSATDPCTDTNTHICSPSQMLPTNGTQLCYEVSEDSHKQDPEVFCPPRIRNSFSPSPYRFCSDDSKSCSFQEPYDDGNEALVAVVSDEIPKKKPPDQESVDLSISKYFVHNTASDTAHEAPELPRLETRPNNRVEIMVNKGLRRGFSQKGTVEERLVGIQAQSANPSFLEPSKESIQKRNSSENAYNTGNLLAQFMEMRGIRNSRAISSDAGPPLILSHPKANIPGQEVAKMQTNPNIEKGPDQQPALVPRMLTPRKPECCLISLQLGYSMIKNLEKGWPADKLVDRDYTRHLRLSDQYTCGNDAVSFISHAHEVDVSLTPNDGIVVTTLLQVKQKRLPGSKTLTSLRQRILSLSQQYRTLIVFVSEANIAGEYMAELPTSDLAAYADFVCFVSYLAADINVYLVPGSDKTLSRWILSVMAHYSPQMEHLGDSMAFCDTKWELFFRRSGMTAEQQMSKYGAPLGLEGHILRAGRIWDIDNKKI</sequence>